<evidence type="ECO:0000259" key="1">
    <source>
        <dbReference type="Pfam" id="PF08241"/>
    </source>
</evidence>
<gene>
    <name evidence="2" type="ORF">HHL27_12080</name>
</gene>
<dbReference type="AlphaFoldDB" id="A0A7Y0GB96"/>
<dbReference type="GO" id="GO:0032259">
    <property type="term" value="P:methylation"/>
    <property type="evidence" value="ECO:0007669"/>
    <property type="project" value="UniProtKB-KW"/>
</dbReference>
<reference evidence="2 3" key="1">
    <citation type="submission" date="2020-04" db="EMBL/GenBank/DDBJ databases">
        <title>Novosphingobium sp. TW-4 isolated from soil.</title>
        <authorList>
            <person name="Dahal R.H."/>
            <person name="Chaudhary D.K."/>
        </authorList>
    </citation>
    <scope>NUCLEOTIDE SEQUENCE [LARGE SCALE GENOMIC DNA]</scope>
    <source>
        <strain evidence="2 3">TW-4</strain>
    </source>
</reference>
<name>A0A7Y0GB96_9SPHN</name>
<organism evidence="2 3">
    <name type="scientific">Novosphingobium olei</name>
    <dbReference type="NCBI Taxonomy" id="2728851"/>
    <lineage>
        <taxon>Bacteria</taxon>
        <taxon>Pseudomonadati</taxon>
        <taxon>Pseudomonadota</taxon>
        <taxon>Alphaproteobacteria</taxon>
        <taxon>Sphingomonadales</taxon>
        <taxon>Sphingomonadaceae</taxon>
        <taxon>Novosphingobium</taxon>
    </lineage>
</organism>
<keyword evidence="3" id="KW-1185">Reference proteome</keyword>
<dbReference type="InterPro" id="IPR013216">
    <property type="entry name" value="Methyltransf_11"/>
</dbReference>
<comment type="caution">
    <text evidence="2">The sequence shown here is derived from an EMBL/GenBank/DDBJ whole genome shotgun (WGS) entry which is preliminary data.</text>
</comment>
<dbReference type="InterPro" id="IPR029063">
    <property type="entry name" value="SAM-dependent_MTases_sf"/>
</dbReference>
<keyword evidence="2" id="KW-0489">Methyltransferase</keyword>
<dbReference type="RefSeq" id="WP_169493693.1">
    <property type="nucleotide sequence ID" value="NZ_JABBGM010000005.1"/>
</dbReference>
<dbReference type="GO" id="GO:0008757">
    <property type="term" value="F:S-adenosylmethionine-dependent methyltransferase activity"/>
    <property type="evidence" value="ECO:0007669"/>
    <property type="project" value="InterPro"/>
</dbReference>
<feature type="domain" description="Methyltransferase type 11" evidence="1">
    <location>
        <begin position="58"/>
        <end position="154"/>
    </location>
</feature>
<dbReference type="PANTHER" id="PTHR42912">
    <property type="entry name" value="METHYLTRANSFERASE"/>
    <property type="match status" value="1"/>
</dbReference>
<dbReference type="Proteomes" id="UP000583556">
    <property type="component" value="Unassembled WGS sequence"/>
</dbReference>
<protein>
    <submittedName>
        <fullName evidence="2">Class I SAM-dependent methyltransferase</fullName>
    </submittedName>
</protein>
<evidence type="ECO:0000313" key="3">
    <source>
        <dbReference type="Proteomes" id="UP000583556"/>
    </source>
</evidence>
<sequence>MSALPPQAEFDLHCDRYRAEHAASIRASGEDVDFFAGYKAADALRLAETAGLAVRDILDFGSGVGNAVAPLREAFPHARLTCLDVSARSLEASRRKHGDDNAYVPYDGQTLPFAPASFDLAFAACVFHHIPHEDHVALLAQIRASLRPGGLFVLYEHNPWNPLTRQAVANCPFDENAVLISAPVMAARLRAAGFAPVTREYRMFFPRALAALRPLERFLKALPLGAQYVLGGCA</sequence>
<dbReference type="CDD" id="cd02440">
    <property type="entry name" value="AdoMet_MTases"/>
    <property type="match status" value="1"/>
</dbReference>
<dbReference type="InterPro" id="IPR050508">
    <property type="entry name" value="Methyltransf_Superfamily"/>
</dbReference>
<proteinExistence type="predicted"/>
<accession>A0A7Y0GB96</accession>
<evidence type="ECO:0000313" key="2">
    <source>
        <dbReference type="EMBL" id="NML94402.1"/>
    </source>
</evidence>
<dbReference type="EMBL" id="JABBGM010000005">
    <property type="protein sequence ID" value="NML94402.1"/>
    <property type="molecule type" value="Genomic_DNA"/>
</dbReference>
<dbReference type="SUPFAM" id="SSF53335">
    <property type="entry name" value="S-adenosyl-L-methionine-dependent methyltransferases"/>
    <property type="match status" value="1"/>
</dbReference>
<dbReference type="Pfam" id="PF08241">
    <property type="entry name" value="Methyltransf_11"/>
    <property type="match status" value="1"/>
</dbReference>
<dbReference type="Gene3D" id="3.40.50.150">
    <property type="entry name" value="Vaccinia Virus protein VP39"/>
    <property type="match status" value="1"/>
</dbReference>
<keyword evidence="2" id="KW-0808">Transferase</keyword>